<proteinExistence type="predicted"/>
<name>A0A0A9DKJ7_ARUDO</name>
<sequence>MDWVLHSRAPLAVHFGCCDLQVNSSNLMAKEHDLWVCSRKAIGIYQVGDSSTCVDH</sequence>
<evidence type="ECO:0000313" key="1">
    <source>
        <dbReference type="EMBL" id="JAD86160.1"/>
    </source>
</evidence>
<protein>
    <submittedName>
        <fullName evidence="1">Uncharacterized protein</fullName>
    </submittedName>
</protein>
<dbReference type="AlphaFoldDB" id="A0A0A9DKJ7"/>
<reference evidence="1" key="1">
    <citation type="submission" date="2014-09" db="EMBL/GenBank/DDBJ databases">
        <authorList>
            <person name="Magalhaes I.L.F."/>
            <person name="Oliveira U."/>
            <person name="Santos F.R."/>
            <person name="Vidigal T.H.D.A."/>
            <person name="Brescovit A.D."/>
            <person name="Santos A.J."/>
        </authorList>
    </citation>
    <scope>NUCLEOTIDE SEQUENCE</scope>
    <source>
        <tissue evidence="1">Shoot tissue taken approximately 20 cm above the soil surface</tissue>
    </source>
</reference>
<reference evidence="1" key="2">
    <citation type="journal article" date="2015" name="Data Brief">
        <title>Shoot transcriptome of the giant reed, Arundo donax.</title>
        <authorList>
            <person name="Barrero R.A."/>
            <person name="Guerrero F.D."/>
            <person name="Moolhuijzen P."/>
            <person name="Goolsby J.A."/>
            <person name="Tidwell J."/>
            <person name="Bellgard S.E."/>
            <person name="Bellgard M.I."/>
        </authorList>
    </citation>
    <scope>NUCLEOTIDE SEQUENCE</scope>
    <source>
        <tissue evidence="1">Shoot tissue taken approximately 20 cm above the soil surface</tissue>
    </source>
</reference>
<organism evidence="1">
    <name type="scientific">Arundo donax</name>
    <name type="common">Giant reed</name>
    <name type="synonym">Donax arundinaceus</name>
    <dbReference type="NCBI Taxonomy" id="35708"/>
    <lineage>
        <taxon>Eukaryota</taxon>
        <taxon>Viridiplantae</taxon>
        <taxon>Streptophyta</taxon>
        <taxon>Embryophyta</taxon>
        <taxon>Tracheophyta</taxon>
        <taxon>Spermatophyta</taxon>
        <taxon>Magnoliopsida</taxon>
        <taxon>Liliopsida</taxon>
        <taxon>Poales</taxon>
        <taxon>Poaceae</taxon>
        <taxon>PACMAD clade</taxon>
        <taxon>Arundinoideae</taxon>
        <taxon>Arundineae</taxon>
        <taxon>Arundo</taxon>
    </lineage>
</organism>
<accession>A0A0A9DKJ7</accession>
<dbReference type="EMBL" id="GBRH01211735">
    <property type="protein sequence ID" value="JAD86160.1"/>
    <property type="molecule type" value="Transcribed_RNA"/>
</dbReference>